<protein>
    <submittedName>
        <fullName evidence="3">Uncharacterized protein</fullName>
    </submittedName>
</protein>
<evidence type="ECO:0000256" key="1">
    <source>
        <dbReference type="ARBA" id="ARBA00004173"/>
    </source>
</evidence>
<keyword evidence="2" id="KW-0496">Mitochondrion</keyword>
<evidence type="ECO:0000313" key="3">
    <source>
        <dbReference type="EMBL" id="KAK4178722.1"/>
    </source>
</evidence>
<feature type="non-terminal residue" evidence="3">
    <location>
        <position position="59"/>
    </location>
</feature>
<keyword evidence="4" id="KW-1185">Reference proteome</keyword>
<evidence type="ECO:0000256" key="2">
    <source>
        <dbReference type="ARBA" id="ARBA00023128"/>
    </source>
</evidence>
<dbReference type="SUPFAM" id="SSF56672">
    <property type="entry name" value="DNA/RNA polymerases"/>
    <property type="match status" value="1"/>
</dbReference>
<gene>
    <name evidence="3" type="ORF">QBC36DRAFT_159450</name>
</gene>
<dbReference type="GO" id="GO:0005739">
    <property type="term" value="C:mitochondrion"/>
    <property type="evidence" value="ECO:0007669"/>
    <property type="project" value="UniProtKB-SubCell"/>
</dbReference>
<dbReference type="Proteomes" id="UP001302321">
    <property type="component" value="Unassembled WGS sequence"/>
</dbReference>
<comment type="caution">
    <text evidence="3">The sequence shown here is derived from an EMBL/GenBank/DDBJ whole genome shotgun (WGS) entry which is preliminary data.</text>
</comment>
<organism evidence="3 4">
    <name type="scientific">Triangularia setosa</name>
    <dbReference type="NCBI Taxonomy" id="2587417"/>
    <lineage>
        <taxon>Eukaryota</taxon>
        <taxon>Fungi</taxon>
        <taxon>Dikarya</taxon>
        <taxon>Ascomycota</taxon>
        <taxon>Pezizomycotina</taxon>
        <taxon>Sordariomycetes</taxon>
        <taxon>Sordariomycetidae</taxon>
        <taxon>Sordariales</taxon>
        <taxon>Podosporaceae</taxon>
        <taxon>Triangularia</taxon>
    </lineage>
</organism>
<feature type="non-terminal residue" evidence="3">
    <location>
        <position position="1"/>
    </location>
</feature>
<dbReference type="Gene3D" id="3.10.10.10">
    <property type="entry name" value="HIV Type 1 Reverse Transcriptase, subunit A, domain 1"/>
    <property type="match status" value="1"/>
</dbReference>
<dbReference type="AlphaFoldDB" id="A0AAN6WDT2"/>
<accession>A0AAN6WDT2</accession>
<evidence type="ECO:0000313" key="4">
    <source>
        <dbReference type="Proteomes" id="UP001302321"/>
    </source>
</evidence>
<name>A0AAN6WDT2_9PEZI</name>
<reference evidence="3" key="2">
    <citation type="submission" date="2023-05" db="EMBL/GenBank/DDBJ databases">
        <authorList>
            <consortium name="Lawrence Berkeley National Laboratory"/>
            <person name="Steindorff A."/>
            <person name="Hensen N."/>
            <person name="Bonometti L."/>
            <person name="Westerberg I."/>
            <person name="Brannstrom I.O."/>
            <person name="Guillou S."/>
            <person name="Cros-Aarteil S."/>
            <person name="Calhoun S."/>
            <person name="Haridas S."/>
            <person name="Kuo A."/>
            <person name="Mondo S."/>
            <person name="Pangilinan J."/>
            <person name="Riley R."/>
            <person name="Labutti K."/>
            <person name="Andreopoulos B."/>
            <person name="Lipzen A."/>
            <person name="Chen C."/>
            <person name="Yanf M."/>
            <person name="Daum C."/>
            <person name="Ng V."/>
            <person name="Clum A."/>
            <person name="Ohm R."/>
            <person name="Martin F."/>
            <person name="Silar P."/>
            <person name="Natvig D."/>
            <person name="Lalanne C."/>
            <person name="Gautier V."/>
            <person name="Ament-Velasquez S.L."/>
            <person name="Kruys A."/>
            <person name="Hutchinson M.I."/>
            <person name="Powell A.J."/>
            <person name="Barry K."/>
            <person name="Miller A.N."/>
            <person name="Grigoriev I.V."/>
            <person name="Debuchy R."/>
            <person name="Gladieux P."/>
            <person name="Thoren M.H."/>
            <person name="Johannesson H."/>
        </authorList>
    </citation>
    <scope>NUCLEOTIDE SEQUENCE</scope>
    <source>
        <strain evidence="3">CBS 892.96</strain>
    </source>
</reference>
<comment type="subcellular location">
    <subcellularLocation>
        <location evidence="1">Mitochondrion</location>
    </subcellularLocation>
</comment>
<dbReference type="InterPro" id="IPR043502">
    <property type="entry name" value="DNA/RNA_pol_sf"/>
</dbReference>
<reference evidence="3" key="1">
    <citation type="journal article" date="2023" name="Mol. Phylogenet. Evol.">
        <title>Genome-scale phylogeny and comparative genomics of the fungal order Sordariales.</title>
        <authorList>
            <person name="Hensen N."/>
            <person name="Bonometti L."/>
            <person name="Westerberg I."/>
            <person name="Brannstrom I.O."/>
            <person name="Guillou S."/>
            <person name="Cros-Aarteil S."/>
            <person name="Calhoun S."/>
            <person name="Haridas S."/>
            <person name="Kuo A."/>
            <person name="Mondo S."/>
            <person name="Pangilinan J."/>
            <person name="Riley R."/>
            <person name="LaButti K."/>
            <person name="Andreopoulos B."/>
            <person name="Lipzen A."/>
            <person name="Chen C."/>
            <person name="Yan M."/>
            <person name="Daum C."/>
            <person name="Ng V."/>
            <person name="Clum A."/>
            <person name="Steindorff A."/>
            <person name="Ohm R.A."/>
            <person name="Martin F."/>
            <person name="Silar P."/>
            <person name="Natvig D.O."/>
            <person name="Lalanne C."/>
            <person name="Gautier V."/>
            <person name="Ament-Velasquez S.L."/>
            <person name="Kruys A."/>
            <person name="Hutchinson M.I."/>
            <person name="Powell A.J."/>
            <person name="Barry K."/>
            <person name="Miller A.N."/>
            <person name="Grigoriev I.V."/>
            <person name="Debuchy R."/>
            <person name="Gladieux P."/>
            <person name="Hiltunen Thoren M."/>
            <person name="Johannesson H."/>
        </authorList>
    </citation>
    <scope>NUCLEOTIDE SEQUENCE</scope>
    <source>
        <strain evidence="3">CBS 892.96</strain>
    </source>
</reference>
<dbReference type="EMBL" id="MU866132">
    <property type="protein sequence ID" value="KAK4178722.1"/>
    <property type="molecule type" value="Genomic_DNA"/>
</dbReference>
<proteinExistence type="predicted"/>
<sequence>TAFGAPVFVVYGMANGDTKSRLVVDLRMINRVVVPDSYLFPLNRSITEKLRGKTRITAM</sequence>